<proteinExistence type="predicted"/>
<keyword evidence="2" id="KW-1185">Reference proteome</keyword>
<gene>
    <name evidence="1" type="ORF">M0639_33340</name>
</gene>
<organism evidence="1 2">
    <name type="scientific">Rhodococcus qingshengii JCM 15477</name>
    <dbReference type="NCBI Taxonomy" id="1303681"/>
    <lineage>
        <taxon>Bacteria</taxon>
        <taxon>Bacillati</taxon>
        <taxon>Actinomycetota</taxon>
        <taxon>Actinomycetes</taxon>
        <taxon>Mycobacteriales</taxon>
        <taxon>Nocardiaceae</taxon>
        <taxon>Rhodococcus</taxon>
        <taxon>Rhodococcus erythropolis group</taxon>
    </lineage>
</organism>
<accession>A0AB38RP98</accession>
<dbReference type="AlphaFoldDB" id="A0AB38RP98"/>
<dbReference type="Proteomes" id="UP000831484">
    <property type="component" value="Plasmid pdjl-6-4"/>
</dbReference>
<evidence type="ECO:0000313" key="2">
    <source>
        <dbReference type="Proteomes" id="UP000831484"/>
    </source>
</evidence>
<sequence>MHSDEEMARLVAAVRELDPKPRERRWVSVSFCVLDAVYSIGAHYDNHVVPVVERVAADFEVQSPSVQMSVPETADPVPLDVFLDRYTSVEALLDTTKNRQNTSTRGGIRKADAALRYATVLHEHGVLTLNDARRLLTDTVRLDAVEAALRQVPGEGSAGVRRGYLWMLIGDQDTVKPDRMVLRWLARHGAETTPDSARLLLRNIARALTTETGRVVTAWEIDHAIWRAARSGH</sequence>
<reference evidence="2" key="1">
    <citation type="journal article" date="2022" name="Environ. Microbiol.">
        <title>Functional analysis, diversity, and distribution of carbendazim hydrolases MheI and CbmA, responsible for the initial step in carbendazim degradation.</title>
        <authorList>
            <person name="Zhang M."/>
            <person name="Bai X."/>
            <person name="Li Q."/>
            <person name="Zhang L."/>
            <person name="Zhu Q."/>
            <person name="Gao S."/>
            <person name="Ke Z."/>
            <person name="Jiang M."/>
            <person name="Hu J."/>
            <person name="Qiu J."/>
            <person name="Hong Q."/>
        </authorList>
    </citation>
    <scope>NUCLEOTIDE SEQUENCE [LARGE SCALE GENOMIC DNA]</scope>
    <source>
        <strain evidence="2">djl-6</strain>
    </source>
</reference>
<name>A0AB38RP98_RHOSG</name>
<dbReference type="InterPro" id="IPR036465">
    <property type="entry name" value="vWFA_dom_sf"/>
</dbReference>
<dbReference type="EMBL" id="CP096567">
    <property type="protein sequence ID" value="UPU46604.1"/>
    <property type="molecule type" value="Genomic_DNA"/>
</dbReference>
<dbReference type="RefSeq" id="WP_058038019.1">
    <property type="nucleotide sequence ID" value="NZ_CP096567.1"/>
</dbReference>
<geneLocation type="plasmid" evidence="1 2">
    <name>pdjl-6-4</name>
</geneLocation>
<protein>
    <submittedName>
        <fullName evidence="1">Uncharacterized protein</fullName>
    </submittedName>
</protein>
<keyword evidence="1" id="KW-0614">Plasmid</keyword>
<evidence type="ECO:0000313" key="1">
    <source>
        <dbReference type="EMBL" id="UPU46604.1"/>
    </source>
</evidence>
<dbReference type="SUPFAM" id="SSF53300">
    <property type="entry name" value="vWA-like"/>
    <property type="match status" value="1"/>
</dbReference>